<dbReference type="PANTHER" id="PTHR14273:SF0">
    <property type="entry name" value="LYR MOTIF-CONTAINING PROTEIN 1"/>
    <property type="match status" value="1"/>
</dbReference>
<dbReference type="Pfam" id="PF05347">
    <property type="entry name" value="Complex1_LYR"/>
    <property type="match status" value="1"/>
</dbReference>
<protein>
    <recommendedName>
        <fullName evidence="4">Complex 1 LYR protein domain-containing protein</fullName>
    </recommendedName>
</protein>
<dbReference type="AlphaFoldDB" id="A0A7J5YW58"/>
<dbReference type="CDD" id="cd20261">
    <property type="entry name" value="Complex1_LYR_LYRM1"/>
    <property type="match status" value="1"/>
</dbReference>
<accession>A0A7J5YW58</accession>
<dbReference type="GO" id="GO:0005739">
    <property type="term" value="C:mitochondrion"/>
    <property type="evidence" value="ECO:0007669"/>
    <property type="project" value="TreeGrafter"/>
</dbReference>
<reference evidence="5 6" key="1">
    <citation type="submission" date="2020-03" db="EMBL/GenBank/DDBJ databases">
        <title>Dissostichus mawsoni Genome sequencing and assembly.</title>
        <authorList>
            <person name="Park H."/>
        </authorList>
    </citation>
    <scope>NUCLEOTIDE SEQUENCE [LARGE SCALE GENOMIC DNA]</scope>
    <source>
        <strain evidence="5">DM0001</strain>
        <tissue evidence="5">Muscle</tissue>
    </source>
</reference>
<comment type="similarity">
    <text evidence="1">Belongs to the complex I LYR family.</text>
</comment>
<proteinExistence type="inferred from homology"/>
<evidence type="ECO:0000256" key="3">
    <source>
        <dbReference type="SAM" id="Phobius"/>
    </source>
</evidence>
<feature type="domain" description="Complex 1 LYR protein" evidence="4">
    <location>
        <begin position="274"/>
        <end position="340"/>
    </location>
</feature>
<gene>
    <name evidence="5" type="ORF">F7725_014111</name>
</gene>
<keyword evidence="3" id="KW-0812">Transmembrane</keyword>
<dbReference type="InterPro" id="IPR040330">
    <property type="entry name" value="LYRM1"/>
</dbReference>
<feature type="region of interest" description="Disordered" evidence="2">
    <location>
        <begin position="362"/>
        <end position="389"/>
    </location>
</feature>
<feature type="transmembrane region" description="Helical" evidence="3">
    <location>
        <begin position="189"/>
        <end position="210"/>
    </location>
</feature>
<dbReference type="OrthoDB" id="275715at2759"/>
<evidence type="ECO:0000313" key="5">
    <source>
        <dbReference type="EMBL" id="KAF3853423.1"/>
    </source>
</evidence>
<keyword evidence="3" id="KW-1133">Transmembrane helix</keyword>
<evidence type="ECO:0000313" key="6">
    <source>
        <dbReference type="Proteomes" id="UP000518266"/>
    </source>
</evidence>
<dbReference type="Proteomes" id="UP000518266">
    <property type="component" value="Unassembled WGS sequence"/>
</dbReference>
<dbReference type="InterPro" id="IPR045294">
    <property type="entry name" value="Complex1_LYR_LYRM1"/>
</dbReference>
<dbReference type="EMBL" id="JAAKFY010000008">
    <property type="protein sequence ID" value="KAF3853423.1"/>
    <property type="molecule type" value="Genomic_DNA"/>
</dbReference>
<sequence>MFHVSLEMPRILEGFSDRKSSQCSRIAGEFWVNTRCHRAMAISRCSERWPSSASRPNWNVKRYRSLKFSSPLASSSMTGKLEQMPSRLSAFMALQPSINSFLNEHSELRRVHTQVDTKHLHAFLQDGVFMFILVAVEQLLNAQHRQPIPIQTHVPVWLPHHCRDDGGLHCDLQGLGAIRQLADGFATRGILLLFVTTASFLVVGLGSPLLVSTLTAERGRGVLTLGDTLTHVFLPGLSFLLTFSPRLNHLDASSLALRDFGEYVITGDKSSTRRTVLSLYMRVFRIARSWQAQIGVEGDTETEKKYILHEASTLFRQNQQLTDPETIKRCVEECEARIEMGKSEEMPHIPLQMHLPPLGLATQKGRKLRAQQRLRKQAKPVYLQSHDDS</sequence>
<evidence type="ECO:0000256" key="1">
    <source>
        <dbReference type="ARBA" id="ARBA00009508"/>
    </source>
</evidence>
<comment type="caution">
    <text evidence="5">The sequence shown here is derived from an EMBL/GenBank/DDBJ whole genome shotgun (WGS) entry which is preliminary data.</text>
</comment>
<evidence type="ECO:0000256" key="2">
    <source>
        <dbReference type="SAM" id="MobiDB-lite"/>
    </source>
</evidence>
<name>A0A7J5YW58_DISMA</name>
<evidence type="ECO:0000259" key="4">
    <source>
        <dbReference type="Pfam" id="PF05347"/>
    </source>
</evidence>
<keyword evidence="3" id="KW-0472">Membrane</keyword>
<dbReference type="PANTHER" id="PTHR14273">
    <property type="entry name" value="LYR MOTIF-CONTAINING PROTEIN 1"/>
    <property type="match status" value="1"/>
</dbReference>
<feature type="compositionally biased region" description="Basic residues" evidence="2">
    <location>
        <begin position="364"/>
        <end position="378"/>
    </location>
</feature>
<organism evidence="5 6">
    <name type="scientific">Dissostichus mawsoni</name>
    <name type="common">Antarctic cod</name>
    <dbReference type="NCBI Taxonomy" id="36200"/>
    <lineage>
        <taxon>Eukaryota</taxon>
        <taxon>Metazoa</taxon>
        <taxon>Chordata</taxon>
        <taxon>Craniata</taxon>
        <taxon>Vertebrata</taxon>
        <taxon>Euteleostomi</taxon>
        <taxon>Actinopterygii</taxon>
        <taxon>Neopterygii</taxon>
        <taxon>Teleostei</taxon>
        <taxon>Neoteleostei</taxon>
        <taxon>Acanthomorphata</taxon>
        <taxon>Eupercaria</taxon>
        <taxon>Perciformes</taxon>
        <taxon>Notothenioidei</taxon>
        <taxon>Nototheniidae</taxon>
        <taxon>Dissostichus</taxon>
    </lineage>
</organism>
<dbReference type="InterPro" id="IPR008011">
    <property type="entry name" value="Complex1_LYR_dom"/>
</dbReference>
<keyword evidence="6" id="KW-1185">Reference proteome</keyword>